<feature type="transmembrane region" description="Helical" evidence="5">
    <location>
        <begin position="199"/>
        <end position="217"/>
    </location>
</feature>
<reference evidence="6" key="1">
    <citation type="submission" date="2021-03" db="EMBL/GenBank/DDBJ databases">
        <authorList>
            <person name="Tagirdzhanova G."/>
        </authorList>
    </citation>
    <scope>NUCLEOTIDE SEQUENCE</scope>
</reference>
<sequence>MQPNVGRPNIGLITSQQSLTGYLTFIKTHYWILAAFLIHETGMGVRNITEQWISKQYAWPLRTTGYILAFETFLGSIYLATLPTIVKWLPSDRRNPDSEQKTRQLVIVRASLFAAAAGTALIAASDHDRVVFLAALGVFVLGVGFHDALKAYVTGLLSSEAITRMYMCISIVETIANVFSGPTWAGIYGLGLTGEGPAMSLPFAVSSLLFLGSLGVVEQLKLQV</sequence>
<keyword evidence="4 5" id="KW-0472">Membrane</keyword>
<proteinExistence type="predicted"/>
<protein>
    <submittedName>
        <fullName evidence="6">Uncharacterized protein</fullName>
    </submittedName>
</protein>
<dbReference type="GO" id="GO:0016020">
    <property type="term" value="C:membrane"/>
    <property type="evidence" value="ECO:0007669"/>
    <property type="project" value="UniProtKB-SubCell"/>
</dbReference>
<name>A0A8H3I706_9LECA</name>
<dbReference type="OrthoDB" id="194139at2759"/>
<dbReference type="Proteomes" id="UP000664169">
    <property type="component" value="Unassembled WGS sequence"/>
</dbReference>
<keyword evidence="3 5" id="KW-1133">Transmembrane helix</keyword>
<keyword evidence="2 5" id="KW-0812">Transmembrane</keyword>
<evidence type="ECO:0000256" key="3">
    <source>
        <dbReference type="ARBA" id="ARBA00022989"/>
    </source>
</evidence>
<dbReference type="GO" id="GO:0022857">
    <property type="term" value="F:transmembrane transporter activity"/>
    <property type="evidence" value="ECO:0007669"/>
    <property type="project" value="TreeGrafter"/>
</dbReference>
<evidence type="ECO:0000313" key="6">
    <source>
        <dbReference type="EMBL" id="CAF9909760.1"/>
    </source>
</evidence>
<dbReference type="EMBL" id="CAJPDQ010000005">
    <property type="protein sequence ID" value="CAF9909760.1"/>
    <property type="molecule type" value="Genomic_DNA"/>
</dbReference>
<evidence type="ECO:0000256" key="1">
    <source>
        <dbReference type="ARBA" id="ARBA00004141"/>
    </source>
</evidence>
<feature type="transmembrane region" description="Helical" evidence="5">
    <location>
        <begin position="161"/>
        <end position="179"/>
    </location>
</feature>
<evidence type="ECO:0000313" key="7">
    <source>
        <dbReference type="Proteomes" id="UP000664169"/>
    </source>
</evidence>
<dbReference type="AlphaFoldDB" id="A0A8H3I706"/>
<feature type="transmembrane region" description="Helical" evidence="5">
    <location>
        <begin position="130"/>
        <end position="149"/>
    </location>
</feature>
<keyword evidence="7" id="KW-1185">Reference proteome</keyword>
<accession>A0A8H3I706</accession>
<evidence type="ECO:0000256" key="5">
    <source>
        <dbReference type="SAM" id="Phobius"/>
    </source>
</evidence>
<feature type="transmembrane region" description="Helical" evidence="5">
    <location>
        <begin position="106"/>
        <end position="124"/>
    </location>
</feature>
<feature type="transmembrane region" description="Helical" evidence="5">
    <location>
        <begin position="66"/>
        <end position="86"/>
    </location>
</feature>
<dbReference type="PANTHER" id="PTHR23507">
    <property type="entry name" value="ZGC:174356"/>
    <property type="match status" value="1"/>
</dbReference>
<evidence type="ECO:0000256" key="2">
    <source>
        <dbReference type="ARBA" id="ARBA00022692"/>
    </source>
</evidence>
<evidence type="ECO:0000256" key="4">
    <source>
        <dbReference type="ARBA" id="ARBA00023136"/>
    </source>
</evidence>
<dbReference type="PANTHER" id="PTHR23507:SF1">
    <property type="entry name" value="FI18259P1-RELATED"/>
    <property type="match status" value="1"/>
</dbReference>
<comment type="subcellular location">
    <subcellularLocation>
        <location evidence="1">Membrane</location>
        <topology evidence="1">Multi-pass membrane protein</topology>
    </subcellularLocation>
</comment>
<comment type="caution">
    <text evidence="6">The sequence shown here is derived from an EMBL/GenBank/DDBJ whole genome shotgun (WGS) entry which is preliminary data.</text>
</comment>
<organism evidence="6 7">
    <name type="scientific">Gomphillus americanus</name>
    <dbReference type="NCBI Taxonomy" id="1940652"/>
    <lineage>
        <taxon>Eukaryota</taxon>
        <taxon>Fungi</taxon>
        <taxon>Dikarya</taxon>
        <taxon>Ascomycota</taxon>
        <taxon>Pezizomycotina</taxon>
        <taxon>Lecanoromycetes</taxon>
        <taxon>OSLEUM clade</taxon>
        <taxon>Ostropomycetidae</taxon>
        <taxon>Ostropales</taxon>
        <taxon>Graphidaceae</taxon>
        <taxon>Gomphilloideae</taxon>
        <taxon>Gomphillus</taxon>
    </lineage>
</organism>
<gene>
    <name evidence="6" type="ORF">GOMPHAMPRED_006859</name>
</gene>